<dbReference type="SUPFAM" id="SSF82895">
    <property type="entry name" value="TSP-1 type 1 repeat"/>
    <property type="match status" value="3"/>
</dbReference>
<dbReference type="Proteomes" id="UP001152320">
    <property type="component" value="Chromosome 13"/>
</dbReference>
<dbReference type="SMART" id="SM00209">
    <property type="entry name" value="TSP1"/>
    <property type="match status" value="3"/>
</dbReference>
<comment type="subcellular location">
    <subcellularLocation>
        <location evidence="1">Secreted</location>
    </subcellularLocation>
</comment>
<sequence length="412" mass="44348">MRFTTNFSFRSTLKQISLLTVDGGWSDYGEWSECSQTCEEGIQTRIRTCTNPRPQYGGLECVGVDTETQVCRNRRVCPVHGGWSDWGPWSPCDSPRCGVDGTKFRSRSCTNPKPKNRGNYCVGPITNRQTCSKCIKPGGWSDWSQWGPCSGNCRRFDFRQRYRICNNPLPENGGSCEGDYKEIGECEGLNPCPNRIDGEGSGSGAGSGALDIFPCDDEEGCNPGAGGNEIENSFSYSLGDSIVKPIDATPTPEPCVNYDLYSIDDYIQIECQEKGQPEVAELDSISFDYYPNGDDQDEDQGPGGAGNGGSSESYSFDDIEVNPGNGGAPENVPQVGESNADSDSYSFDEGEGNAGNGGAPQNAPQVEENNSDSNSYSFDEGEGNADPVEANGENAGNGQDEQLGDYSYSVSV</sequence>
<dbReference type="EMBL" id="JAIZAY010000013">
    <property type="protein sequence ID" value="KAJ8030341.1"/>
    <property type="molecule type" value="Genomic_DNA"/>
</dbReference>
<dbReference type="PANTHER" id="PTHR22906">
    <property type="entry name" value="PROPERDIN"/>
    <property type="match status" value="1"/>
</dbReference>
<keyword evidence="4" id="KW-0677">Repeat</keyword>
<dbReference type="PRINTS" id="PR01705">
    <property type="entry name" value="TSP1REPEAT"/>
</dbReference>
<dbReference type="PROSITE" id="PS50092">
    <property type="entry name" value="TSP1"/>
    <property type="match status" value="3"/>
</dbReference>
<evidence type="ECO:0000256" key="3">
    <source>
        <dbReference type="ARBA" id="ARBA00022729"/>
    </source>
</evidence>
<gene>
    <name evidence="7" type="ORF">HOLleu_26726</name>
</gene>
<feature type="compositionally biased region" description="Polar residues" evidence="6">
    <location>
        <begin position="367"/>
        <end position="377"/>
    </location>
</feature>
<evidence type="ECO:0000256" key="5">
    <source>
        <dbReference type="ARBA" id="ARBA00023157"/>
    </source>
</evidence>
<comment type="caution">
    <text evidence="7">The sequence shown here is derived from an EMBL/GenBank/DDBJ whole genome shotgun (WGS) entry which is preliminary data.</text>
</comment>
<keyword evidence="3" id="KW-0732">Signal</keyword>
<name>A0A9Q1BPD0_HOLLE</name>
<organism evidence="7 8">
    <name type="scientific">Holothuria leucospilota</name>
    <name type="common">Black long sea cucumber</name>
    <name type="synonym">Mertensiothuria leucospilota</name>
    <dbReference type="NCBI Taxonomy" id="206669"/>
    <lineage>
        <taxon>Eukaryota</taxon>
        <taxon>Metazoa</taxon>
        <taxon>Echinodermata</taxon>
        <taxon>Eleutherozoa</taxon>
        <taxon>Echinozoa</taxon>
        <taxon>Holothuroidea</taxon>
        <taxon>Aspidochirotacea</taxon>
        <taxon>Aspidochirotida</taxon>
        <taxon>Holothuriidae</taxon>
        <taxon>Holothuria</taxon>
    </lineage>
</organism>
<evidence type="ECO:0000256" key="1">
    <source>
        <dbReference type="ARBA" id="ARBA00004613"/>
    </source>
</evidence>
<protein>
    <submittedName>
        <fullName evidence="7">Hemicentin-1</fullName>
    </submittedName>
</protein>
<reference evidence="7" key="1">
    <citation type="submission" date="2021-10" db="EMBL/GenBank/DDBJ databases">
        <title>Tropical sea cucumber genome reveals ecological adaptation and Cuvierian tubules defense mechanism.</title>
        <authorList>
            <person name="Chen T."/>
        </authorList>
    </citation>
    <scope>NUCLEOTIDE SEQUENCE</scope>
    <source>
        <strain evidence="7">Nanhai2018</strain>
        <tissue evidence="7">Muscle</tissue>
    </source>
</reference>
<dbReference type="FunFam" id="2.20.100.10:FF:000007">
    <property type="entry name" value="Thrombospondin 1"/>
    <property type="match status" value="1"/>
</dbReference>
<keyword evidence="5" id="KW-1015">Disulfide bond</keyword>
<evidence type="ECO:0000256" key="2">
    <source>
        <dbReference type="ARBA" id="ARBA00022525"/>
    </source>
</evidence>
<evidence type="ECO:0000256" key="4">
    <source>
        <dbReference type="ARBA" id="ARBA00022737"/>
    </source>
</evidence>
<dbReference type="AlphaFoldDB" id="A0A9Q1BPD0"/>
<accession>A0A9Q1BPD0</accession>
<dbReference type="InterPro" id="IPR052065">
    <property type="entry name" value="Compl_asym_regulator"/>
</dbReference>
<dbReference type="PANTHER" id="PTHR22906:SF43">
    <property type="entry name" value="PROPERDIN"/>
    <property type="match status" value="1"/>
</dbReference>
<feature type="region of interest" description="Disordered" evidence="6">
    <location>
        <begin position="287"/>
        <end position="412"/>
    </location>
</feature>
<dbReference type="OrthoDB" id="446173at2759"/>
<evidence type="ECO:0000313" key="8">
    <source>
        <dbReference type="Proteomes" id="UP001152320"/>
    </source>
</evidence>
<evidence type="ECO:0000313" key="7">
    <source>
        <dbReference type="EMBL" id="KAJ8030341.1"/>
    </source>
</evidence>
<proteinExistence type="predicted"/>
<feature type="compositionally biased region" description="Polar residues" evidence="6">
    <location>
        <begin position="336"/>
        <end position="345"/>
    </location>
</feature>
<dbReference type="Gene3D" id="2.20.100.10">
    <property type="entry name" value="Thrombospondin type-1 (TSP1) repeat"/>
    <property type="match status" value="3"/>
</dbReference>
<dbReference type="Pfam" id="PF00090">
    <property type="entry name" value="TSP_1"/>
    <property type="match status" value="3"/>
</dbReference>
<dbReference type="InterPro" id="IPR036383">
    <property type="entry name" value="TSP1_rpt_sf"/>
</dbReference>
<dbReference type="FunFam" id="2.20.100.10:FF:000001">
    <property type="entry name" value="semaphorin-5A isoform X1"/>
    <property type="match status" value="1"/>
</dbReference>
<dbReference type="InterPro" id="IPR000884">
    <property type="entry name" value="TSP1_rpt"/>
</dbReference>
<keyword evidence="2" id="KW-0964">Secreted</keyword>
<keyword evidence="8" id="KW-1185">Reference proteome</keyword>
<evidence type="ECO:0000256" key="6">
    <source>
        <dbReference type="SAM" id="MobiDB-lite"/>
    </source>
</evidence>